<reference evidence="1 2" key="1">
    <citation type="submission" date="2013-11" db="EMBL/GenBank/DDBJ databases">
        <title>The Damaraland mole rat (Fukomys damarensis) genome and evolution of African mole rats.</title>
        <authorList>
            <person name="Gladyshev V.N."/>
            <person name="Fang X."/>
        </authorList>
    </citation>
    <scope>NUCLEOTIDE SEQUENCE [LARGE SCALE GENOMIC DNA]</scope>
    <source>
        <tissue evidence="1">Liver</tissue>
    </source>
</reference>
<dbReference type="EMBL" id="KN123079">
    <property type="protein sequence ID" value="KFO26867.1"/>
    <property type="molecule type" value="Genomic_DNA"/>
</dbReference>
<accession>A0A091D717</accession>
<sequence length="176" mass="18649">MKFPSLAGNLLISMDQLLPAGRLLWRAGLPSLGFLALLREAVTHSAVQARAARAGREASAQGGRRKDAQVIMGQCSIRVCTLVTKTPTLGATVAFFSKDIRSMYHEAVGVPTLENPVITVPATLTLIHLQGQAGLVLHSKLSPPTHLSSGRSLLGPGEDCCCPGSWLPDLVFWGAN</sequence>
<organism evidence="1 2">
    <name type="scientific">Fukomys damarensis</name>
    <name type="common">Damaraland mole rat</name>
    <name type="synonym">Cryptomys damarensis</name>
    <dbReference type="NCBI Taxonomy" id="885580"/>
    <lineage>
        <taxon>Eukaryota</taxon>
        <taxon>Metazoa</taxon>
        <taxon>Chordata</taxon>
        <taxon>Craniata</taxon>
        <taxon>Vertebrata</taxon>
        <taxon>Euteleostomi</taxon>
        <taxon>Mammalia</taxon>
        <taxon>Eutheria</taxon>
        <taxon>Euarchontoglires</taxon>
        <taxon>Glires</taxon>
        <taxon>Rodentia</taxon>
        <taxon>Hystricomorpha</taxon>
        <taxon>Bathyergidae</taxon>
        <taxon>Fukomys</taxon>
    </lineage>
</organism>
<name>A0A091D717_FUKDA</name>
<proteinExistence type="predicted"/>
<dbReference type="AlphaFoldDB" id="A0A091D717"/>
<evidence type="ECO:0000313" key="2">
    <source>
        <dbReference type="Proteomes" id="UP000028990"/>
    </source>
</evidence>
<protein>
    <submittedName>
        <fullName evidence="1">Uncharacterized protein</fullName>
    </submittedName>
</protein>
<dbReference type="Proteomes" id="UP000028990">
    <property type="component" value="Unassembled WGS sequence"/>
</dbReference>
<evidence type="ECO:0000313" key="1">
    <source>
        <dbReference type="EMBL" id="KFO26867.1"/>
    </source>
</evidence>
<keyword evidence="2" id="KW-1185">Reference proteome</keyword>
<gene>
    <name evidence="1" type="ORF">H920_11762</name>
</gene>